<dbReference type="PANTHER" id="PTHR12992">
    <property type="entry name" value="NUDIX HYDROLASE"/>
    <property type="match status" value="1"/>
</dbReference>
<name>E3KX72_PUCGT</name>
<dbReference type="GeneID" id="10541957"/>
<dbReference type="Proteomes" id="UP000008783">
    <property type="component" value="Unassembled WGS sequence"/>
</dbReference>
<dbReference type="OrthoDB" id="10260614at2759"/>
<evidence type="ECO:0000256" key="1">
    <source>
        <dbReference type="SAM" id="MobiDB-lite"/>
    </source>
</evidence>
<dbReference type="RefSeq" id="XP_003333261.2">
    <property type="nucleotide sequence ID" value="XM_003333213.2"/>
</dbReference>
<dbReference type="SUPFAM" id="SSF55811">
    <property type="entry name" value="Nudix"/>
    <property type="match status" value="1"/>
</dbReference>
<dbReference type="Gene3D" id="3.90.79.10">
    <property type="entry name" value="Nucleoside Triphosphate Pyrophosphohydrolase"/>
    <property type="match status" value="1"/>
</dbReference>
<keyword evidence="4" id="KW-1185">Reference proteome</keyword>
<dbReference type="KEGG" id="pgr:PGTG_14181"/>
<reference key="1">
    <citation type="submission" date="2007-01" db="EMBL/GenBank/DDBJ databases">
        <title>The Genome Sequence of Puccinia graminis f. sp. tritici Strain CRL 75-36-700-3.</title>
        <authorList>
            <consortium name="The Broad Institute Genome Sequencing Platform"/>
            <person name="Birren B."/>
            <person name="Lander E."/>
            <person name="Galagan J."/>
            <person name="Nusbaum C."/>
            <person name="Devon K."/>
            <person name="Cuomo C."/>
            <person name="Jaffe D."/>
            <person name="Butler J."/>
            <person name="Alvarez P."/>
            <person name="Gnerre S."/>
            <person name="Grabherr M."/>
            <person name="Mauceli E."/>
            <person name="Brockman W."/>
            <person name="Young S."/>
            <person name="LaButti K."/>
            <person name="Sykes S."/>
            <person name="DeCaprio D."/>
            <person name="Crawford M."/>
            <person name="Koehrsen M."/>
            <person name="Engels R."/>
            <person name="Montgomery P."/>
            <person name="Pearson M."/>
            <person name="Howarth C."/>
            <person name="Larson L."/>
            <person name="White J."/>
            <person name="Zeng Q."/>
            <person name="Kodira C."/>
            <person name="Yandava C."/>
            <person name="Alvarado L."/>
            <person name="O'Leary S."/>
            <person name="Szabo L."/>
            <person name="Dean R."/>
            <person name="Schein J."/>
        </authorList>
    </citation>
    <scope>NUCLEOTIDE SEQUENCE</scope>
    <source>
        <strain>CRL 75-36-700-3</strain>
    </source>
</reference>
<reference evidence="4" key="2">
    <citation type="journal article" date="2011" name="Proc. Natl. Acad. Sci. U.S.A.">
        <title>Obligate biotrophy features unraveled by the genomic analysis of rust fungi.</title>
        <authorList>
            <person name="Duplessis S."/>
            <person name="Cuomo C.A."/>
            <person name="Lin Y.-C."/>
            <person name="Aerts A."/>
            <person name="Tisserant E."/>
            <person name="Veneault-Fourrey C."/>
            <person name="Joly D.L."/>
            <person name="Hacquard S."/>
            <person name="Amselem J."/>
            <person name="Cantarel B.L."/>
            <person name="Chiu R."/>
            <person name="Coutinho P.M."/>
            <person name="Feau N."/>
            <person name="Field M."/>
            <person name="Frey P."/>
            <person name="Gelhaye E."/>
            <person name="Goldberg J."/>
            <person name="Grabherr M.G."/>
            <person name="Kodira C.D."/>
            <person name="Kohler A."/>
            <person name="Kuees U."/>
            <person name="Lindquist E.A."/>
            <person name="Lucas S.M."/>
            <person name="Mago R."/>
            <person name="Mauceli E."/>
            <person name="Morin E."/>
            <person name="Murat C."/>
            <person name="Pangilinan J.L."/>
            <person name="Park R."/>
            <person name="Pearson M."/>
            <person name="Quesneville H."/>
            <person name="Rouhier N."/>
            <person name="Sakthikumar S."/>
            <person name="Salamov A.A."/>
            <person name="Schmutz J."/>
            <person name="Selles B."/>
            <person name="Shapiro H."/>
            <person name="Tanguay P."/>
            <person name="Tuskan G.A."/>
            <person name="Henrissat B."/>
            <person name="Van de Peer Y."/>
            <person name="Rouze P."/>
            <person name="Ellis J.G."/>
            <person name="Dodds P.N."/>
            <person name="Schein J.E."/>
            <person name="Zhong S."/>
            <person name="Hamelin R.C."/>
            <person name="Grigoriev I.V."/>
            <person name="Szabo L.J."/>
            <person name="Martin F."/>
        </authorList>
    </citation>
    <scope>NUCLEOTIDE SEQUENCE [LARGE SCALE GENOMIC DNA]</scope>
    <source>
        <strain evidence="4">CRL 75-36-700-3 / race SCCL</strain>
    </source>
</reference>
<dbReference type="EMBL" id="DS178317">
    <property type="protein sequence ID" value="EFP88842.2"/>
    <property type="molecule type" value="Genomic_DNA"/>
</dbReference>
<dbReference type="Pfam" id="PF00293">
    <property type="entry name" value="NUDIX"/>
    <property type="match status" value="1"/>
</dbReference>
<accession>E3KX72</accession>
<proteinExistence type="predicted"/>
<dbReference type="STRING" id="418459.E3KX72"/>
<dbReference type="InterPro" id="IPR045121">
    <property type="entry name" value="CoAse"/>
</dbReference>
<dbReference type="GO" id="GO:0015938">
    <property type="term" value="P:coenzyme A catabolic process"/>
    <property type="evidence" value="ECO:0000318"/>
    <property type="project" value="GO_Central"/>
</dbReference>
<dbReference type="AlphaFoldDB" id="E3KX72"/>
<dbReference type="HOGENOM" id="CLU_040940_2_1_1"/>
<dbReference type="GO" id="GO:0010945">
    <property type="term" value="F:coenzyme A diphosphatase activity"/>
    <property type="evidence" value="ECO:0007669"/>
    <property type="project" value="InterPro"/>
</dbReference>
<dbReference type="CDD" id="cd03426">
    <property type="entry name" value="NUDIX_CoAse_Nudt7"/>
    <property type="match status" value="1"/>
</dbReference>
<dbReference type="InterPro" id="IPR000086">
    <property type="entry name" value="NUDIX_hydrolase_dom"/>
</dbReference>
<protein>
    <recommendedName>
        <fullName evidence="2">Nudix hydrolase domain-containing protein</fullName>
    </recommendedName>
</protein>
<dbReference type="VEuPathDB" id="FungiDB:PGTG_14181"/>
<sequence length="311" mass="34180">MMIPHIPHKNSSISRQNLSLKSTYSSSKMSLINSPPTNPSKPFDSPYVREHASSETLQALDQLSQLPKPVIDLKSFPPRSVAAVLILLHLVPGTGDLAVTLTTRSQRLSSHPGDTALPGGRVDSTDETVVATALREANEEIGLPIEVMSQYGYLGTLDPFLSRNLLVVYPVLYFYLQSPEELLINLKANEDEVSEIFHLPLKDILEASPENVDSIGSKLLYTSRDLKWIHGTTYRWHSFSSSSLPSPLTGLTADIIVSLVTFAYRTPNPGFGPVKAPGQEDWKTLIDWALAGEAGKEGDQHSIIRKTRPTV</sequence>
<evidence type="ECO:0000313" key="3">
    <source>
        <dbReference type="EMBL" id="EFP88842.2"/>
    </source>
</evidence>
<dbReference type="PROSITE" id="PS51462">
    <property type="entry name" value="NUDIX"/>
    <property type="match status" value="1"/>
</dbReference>
<evidence type="ECO:0000259" key="2">
    <source>
        <dbReference type="PROSITE" id="PS51462"/>
    </source>
</evidence>
<evidence type="ECO:0000313" key="4">
    <source>
        <dbReference type="Proteomes" id="UP000008783"/>
    </source>
</evidence>
<gene>
    <name evidence="3" type="ORF">PGTG_14181</name>
</gene>
<organism evidence="3 4">
    <name type="scientific">Puccinia graminis f. sp. tritici (strain CRL 75-36-700-3 / race SCCL)</name>
    <name type="common">Black stem rust fungus</name>
    <dbReference type="NCBI Taxonomy" id="418459"/>
    <lineage>
        <taxon>Eukaryota</taxon>
        <taxon>Fungi</taxon>
        <taxon>Dikarya</taxon>
        <taxon>Basidiomycota</taxon>
        <taxon>Pucciniomycotina</taxon>
        <taxon>Pucciniomycetes</taxon>
        <taxon>Pucciniales</taxon>
        <taxon>Pucciniaceae</taxon>
        <taxon>Puccinia</taxon>
    </lineage>
</organism>
<dbReference type="InParanoid" id="E3KX72"/>
<feature type="region of interest" description="Disordered" evidence="1">
    <location>
        <begin position="24"/>
        <end position="47"/>
    </location>
</feature>
<dbReference type="InterPro" id="IPR015797">
    <property type="entry name" value="NUDIX_hydrolase-like_dom_sf"/>
</dbReference>
<dbReference type="PANTHER" id="PTHR12992:SF45">
    <property type="entry name" value="NUDIX HYDROLASE DOMAIN-CONTAINING PROTEIN"/>
    <property type="match status" value="1"/>
</dbReference>
<feature type="domain" description="Nudix hydrolase" evidence="2">
    <location>
        <begin position="77"/>
        <end position="221"/>
    </location>
</feature>